<sequence length="344" mass="35838">MTMSDYSSDSQQPPQGPADPPSSPPVDGMPAVGAAPQPFPLLVSDPPRIGDFWLDARLTARESGIVYLAHADDQPSVMLLVLSEGASHDPAARQRLAGEVNKLHADSVVARGGQGQDDGRLAHKFRSEADDPVSPEDPPIAPWVALAYDGTPAALQESDRLLRSVDLSSTPLLGRPAGPGYRLHWLDDSRPGAWRQWPLSWPGRHDRAGWVPFAASWLLTLLLCGLALLIAVLLFQNSPPEQPQPPVPTNQSQDSSSDPSGGSGNPSEQSGSPSEQSGSPSDSESQSPQDESGSASASPSQSEGSSGASSPGDFGSPTREPSMGASGSGSATATEPTPPVNTRL</sequence>
<keyword evidence="4" id="KW-1185">Reference proteome</keyword>
<evidence type="ECO:0000313" key="4">
    <source>
        <dbReference type="Proteomes" id="UP000749311"/>
    </source>
</evidence>
<feature type="compositionally biased region" description="Pro residues" evidence="1">
    <location>
        <begin position="14"/>
        <end position="24"/>
    </location>
</feature>
<feature type="region of interest" description="Disordered" evidence="1">
    <location>
        <begin position="1"/>
        <end position="42"/>
    </location>
</feature>
<gene>
    <name evidence="3" type="ORF">FB473_000841</name>
</gene>
<feature type="compositionally biased region" description="Low complexity" evidence="1">
    <location>
        <begin position="250"/>
        <end position="313"/>
    </location>
</feature>
<evidence type="ECO:0000256" key="1">
    <source>
        <dbReference type="SAM" id="MobiDB-lite"/>
    </source>
</evidence>
<evidence type="ECO:0008006" key="5">
    <source>
        <dbReference type="Google" id="ProtNLM"/>
    </source>
</evidence>
<keyword evidence="2" id="KW-0472">Membrane</keyword>
<feature type="region of interest" description="Disordered" evidence="1">
    <location>
        <begin position="240"/>
        <end position="344"/>
    </location>
</feature>
<dbReference type="EMBL" id="JAAMOZ010000001">
    <property type="protein sequence ID" value="NIH56196.1"/>
    <property type="molecule type" value="Genomic_DNA"/>
</dbReference>
<feature type="compositionally biased region" description="Low complexity" evidence="1">
    <location>
        <begin position="324"/>
        <end position="334"/>
    </location>
</feature>
<evidence type="ECO:0000313" key="3">
    <source>
        <dbReference type="EMBL" id="NIH56196.1"/>
    </source>
</evidence>
<name>A0ABX0SHG4_9ACTN</name>
<reference evidence="3 4" key="1">
    <citation type="submission" date="2020-02" db="EMBL/GenBank/DDBJ databases">
        <title>Sequencing the genomes of 1000 actinobacteria strains.</title>
        <authorList>
            <person name="Klenk H.-P."/>
        </authorList>
    </citation>
    <scope>NUCLEOTIDE SEQUENCE [LARGE SCALE GENOMIC DNA]</scope>
    <source>
        <strain evidence="3 4">DSM 19609</strain>
    </source>
</reference>
<proteinExistence type="predicted"/>
<keyword evidence="2" id="KW-0812">Transmembrane</keyword>
<feature type="compositionally biased region" description="Low complexity" evidence="1">
    <location>
        <begin position="1"/>
        <end position="13"/>
    </location>
</feature>
<protein>
    <recommendedName>
        <fullName evidence="5">Alanine and proline-rich secreted protein Apa</fullName>
    </recommendedName>
</protein>
<feature type="transmembrane region" description="Helical" evidence="2">
    <location>
        <begin position="210"/>
        <end position="235"/>
    </location>
</feature>
<comment type="caution">
    <text evidence="3">The sequence shown here is derived from an EMBL/GenBank/DDBJ whole genome shotgun (WGS) entry which is preliminary data.</text>
</comment>
<keyword evidence="2" id="KW-1133">Transmembrane helix</keyword>
<evidence type="ECO:0000256" key="2">
    <source>
        <dbReference type="SAM" id="Phobius"/>
    </source>
</evidence>
<dbReference type="Proteomes" id="UP000749311">
    <property type="component" value="Unassembled WGS sequence"/>
</dbReference>
<accession>A0ABX0SHG4</accession>
<organism evidence="3 4">
    <name type="scientific">Brooklawnia cerclae</name>
    <dbReference type="NCBI Taxonomy" id="349934"/>
    <lineage>
        <taxon>Bacteria</taxon>
        <taxon>Bacillati</taxon>
        <taxon>Actinomycetota</taxon>
        <taxon>Actinomycetes</taxon>
        <taxon>Propionibacteriales</taxon>
        <taxon>Propionibacteriaceae</taxon>
        <taxon>Brooklawnia</taxon>
    </lineage>
</organism>